<feature type="compositionally biased region" description="Polar residues" evidence="6">
    <location>
        <begin position="541"/>
        <end position="556"/>
    </location>
</feature>
<keyword evidence="7" id="KW-0812">Transmembrane</keyword>
<feature type="region of interest" description="Disordered" evidence="6">
    <location>
        <begin position="91"/>
        <end position="114"/>
    </location>
</feature>
<keyword evidence="4" id="KW-0862">Zinc</keyword>
<dbReference type="SMART" id="SM00355">
    <property type="entry name" value="ZnF_C2H2"/>
    <property type="match status" value="3"/>
</dbReference>
<accession>A0A8J2HTY0</accession>
<proteinExistence type="predicted"/>
<evidence type="ECO:0000256" key="3">
    <source>
        <dbReference type="ARBA" id="ARBA00022771"/>
    </source>
</evidence>
<feature type="compositionally biased region" description="Polar residues" evidence="6">
    <location>
        <begin position="564"/>
        <end position="575"/>
    </location>
</feature>
<evidence type="ECO:0000259" key="8">
    <source>
        <dbReference type="PROSITE" id="PS50157"/>
    </source>
</evidence>
<reference evidence="9" key="1">
    <citation type="submission" date="2021-05" db="EMBL/GenBank/DDBJ databases">
        <authorList>
            <person name="Stam R."/>
        </authorList>
    </citation>
    <scope>NUCLEOTIDE SEQUENCE</scope>
    <source>
        <strain evidence="9">CS162</strain>
    </source>
</reference>
<dbReference type="FunFam" id="3.30.160.60:FF:000446">
    <property type="entry name" value="Zinc finger protein"/>
    <property type="match status" value="1"/>
</dbReference>
<dbReference type="PROSITE" id="PS50157">
    <property type="entry name" value="ZINC_FINGER_C2H2_2"/>
    <property type="match status" value="2"/>
</dbReference>
<dbReference type="GO" id="GO:0008270">
    <property type="term" value="F:zinc ion binding"/>
    <property type="evidence" value="ECO:0007669"/>
    <property type="project" value="UniProtKB-KW"/>
</dbReference>
<evidence type="ECO:0000256" key="4">
    <source>
        <dbReference type="ARBA" id="ARBA00022833"/>
    </source>
</evidence>
<feature type="compositionally biased region" description="Low complexity" evidence="6">
    <location>
        <begin position="829"/>
        <end position="839"/>
    </location>
</feature>
<evidence type="ECO:0000313" key="10">
    <source>
        <dbReference type="Proteomes" id="UP000676310"/>
    </source>
</evidence>
<keyword evidence="7" id="KW-0472">Membrane</keyword>
<feature type="compositionally biased region" description="Polar residues" evidence="6">
    <location>
        <begin position="713"/>
        <end position="747"/>
    </location>
</feature>
<keyword evidence="10" id="KW-1185">Reference proteome</keyword>
<feature type="region of interest" description="Disordered" evidence="6">
    <location>
        <begin position="700"/>
        <end position="766"/>
    </location>
</feature>
<dbReference type="SUPFAM" id="SSF57667">
    <property type="entry name" value="beta-beta-alpha zinc fingers"/>
    <property type="match status" value="1"/>
</dbReference>
<feature type="region of interest" description="Disordered" evidence="6">
    <location>
        <begin position="829"/>
        <end position="850"/>
    </location>
</feature>
<evidence type="ECO:0000256" key="6">
    <source>
        <dbReference type="SAM" id="MobiDB-lite"/>
    </source>
</evidence>
<dbReference type="InterPro" id="IPR051580">
    <property type="entry name" value="ZnF-Chromatin_assoc"/>
</dbReference>
<evidence type="ECO:0000256" key="5">
    <source>
        <dbReference type="PROSITE-ProRule" id="PRU00042"/>
    </source>
</evidence>
<dbReference type="Proteomes" id="UP000676310">
    <property type="component" value="Unassembled WGS sequence"/>
</dbReference>
<dbReference type="InterPro" id="IPR036236">
    <property type="entry name" value="Znf_C2H2_sf"/>
</dbReference>
<dbReference type="InterPro" id="IPR013087">
    <property type="entry name" value="Znf_C2H2_type"/>
</dbReference>
<dbReference type="EMBL" id="CAJRGZ010000014">
    <property type="protein sequence ID" value="CAG5138652.1"/>
    <property type="molecule type" value="Genomic_DNA"/>
</dbReference>
<feature type="compositionally biased region" description="Low complexity" evidence="6">
    <location>
        <begin position="173"/>
        <end position="188"/>
    </location>
</feature>
<comment type="caution">
    <text evidence="9">The sequence shown here is derived from an EMBL/GenBank/DDBJ whole genome shotgun (WGS) entry which is preliminary data.</text>
</comment>
<feature type="region of interest" description="Disordered" evidence="6">
    <location>
        <begin position="432"/>
        <end position="476"/>
    </location>
</feature>
<feature type="region of interest" description="Disordered" evidence="6">
    <location>
        <begin position="1"/>
        <end position="26"/>
    </location>
</feature>
<evidence type="ECO:0000256" key="2">
    <source>
        <dbReference type="ARBA" id="ARBA00022737"/>
    </source>
</evidence>
<dbReference type="AlphaFoldDB" id="A0A8J2HTY0"/>
<feature type="compositionally biased region" description="Polar residues" evidence="6">
    <location>
        <begin position="448"/>
        <end position="465"/>
    </location>
</feature>
<keyword evidence="1" id="KW-0479">Metal-binding</keyword>
<feature type="region of interest" description="Disordered" evidence="6">
    <location>
        <begin position="532"/>
        <end position="575"/>
    </location>
</feature>
<feature type="transmembrane region" description="Helical" evidence="7">
    <location>
        <begin position="145"/>
        <end position="167"/>
    </location>
</feature>
<keyword evidence="3 5" id="KW-0863">Zinc-finger</keyword>
<evidence type="ECO:0000313" key="9">
    <source>
        <dbReference type="EMBL" id="CAG5138652.1"/>
    </source>
</evidence>
<feature type="domain" description="C2H2-type" evidence="8">
    <location>
        <begin position="1050"/>
        <end position="1079"/>
    </location>
</feature>
<feature type="compositionally biased region" description="Low complexity" evidence="6">
    <location>
        <begin position="701"/>
        <end position="712"/>
    </location>
</feature>
<dbReference type="PROSITE" id="PS00028">
    <property type="entry name" value="ZINC_FINGER_C2H2_1"/>
    <property type="match status" value="2"/>
</dbReference>
<keyword evidence="7" id="KW-1133">Transmembrane helix</keyword>
<feature type="region of interest" description="Disordered" evidence="6">
    <location>
        <begin position="168"/>
        <end position="218"/>
    </location>
</feature>
<sequence length="1111" mass="120331">MNFIRSKRAKSHYPIEDDRPAKRISTPAGQRLSIVLEAKRGKSPSAAGAAKISVTTESTFCNDPSHQHVGPVQHGHAHRSEKKGGLISVLTGGRLNTPRESSEDGPHNGSNLSVSVWSDRDEEKFGHVRQQRQRRGFGAWGWKRIAVVAAIIIALIVALGVGLAMGLKKDSKSSSPAASTGGSTPAGSNSKPDSDSDSPTATDAPSTPSSTSTPSAVPSNFPVGTWSLVLFLDTVTTGCTSDPDTWTCPPNTNYYDDPQKALTILNWDISGSSGSYKISSGAQDDTFDTTFQNEDLELLDSGKDTERYRFQISRSKTVNVTGTLGNKRGDFECDYGATNMQGYLYTKMQQTYPDDTIAVGKVANNAWPYAVRIEQAVAGGQGIPACTSSSGDDVQLKAQDASTLCSCLYKNWTPQPNIISPLPSLHISPTVKLDSYEQPPPLSHSPRESTAASTPISTPVEQPSSPHFGRGKKDPSAGLYNLWHRKPQELVASHQPSEDVLFEDAGDCSFPLFPEEPQIHNGFGDMATASPIDIQTPPRYGSNSPQNQTSNLTSALRQAEAQPDMSTTPGLLNPNNFEFNNGRPSMGERHPSISMLGSSFYGNSGARPITMKDRGRRESTNMGSFAGGMSWGGHSVGSWIRDDIMMGTSPAPFVQGSPSFHSSSYLPKMEAAFMKDFTCCGLTLASLHDLLQHFEETHANAPAARPQQQQPQNGFTATSGAPTSSIAPSQTQGDTYNTQTGFQSRSGSIGAPRQRIGSVSRSNLSTVQDMDTLDDMEMDDINFDNLGPIDEQQNMQQFPVQNQFNQNQTQQPQLNVNVNLANNMQNHQGMRTSTPTTPSASQQFNLQNNPTVSSVNTPTMGTMPMQNHNLTSPESSHPGTPAELDMDFGGFNPMMGMDMNMNMGMNFGNGNGNFGMGAFDNNGTIDQPGKRLFSKQGGGLNQAQLQAALKSYQLSGNDQSEMARRLREQQLINGASIPQFPFPEEVKPFRCPVIGCEKAYKNQNGLKYHKQHGHQNQQLKENDDGTFSIVDPLTSIPYPGTVGMEKEKPYRCEVCGKRYKNLNGLKYHRSHAPHCNPELAMQKLGLTSNLQNLQNANVAGAGMGGIDPSMF</sequence>
<feature type="domain" description="C2H2-type" evidence="8">
    <location>
        <begin position="989"/>
        <end position="1019"/>
    </location>
</feature>
<evidence type="ECO:0000256" key="1">
    <source>
        <dbReference type="ARBA" id="ARBA00022723"/>
    </source>
</evidence>
<protein>
    <recommendedName>
        <fullName evidence="8">C2H2-type domain-containing protein</fullName>
    </recommendedName>
</protein>
<dbReference type="RefSeq" id="XP_043163942.1">
    <property type="nucleotide sequence ID" value="XM_043308007.1"/>
</dbReference>
<feature type="compositionally biased region" description="Low complexity" evidence="6">
    <location>
        <begin position="197"/>
        <end position="216"/>
    </location>
</feature>
<name>A0A8J2HTY0_9PLEO</name>
<dbReference type="OrthoDB" id="3269380at2759"/>
<gene>
    <name evidence="9" type="ORF">ALTATR162_LOCUS413</name>
</gene>
<feature type="compositionally biased region" description="Basic residues" evidence="6">
    <location>
        <begin position="1"/>
        <end position="11"/>
    </location>
</feature>
<dbReference type="GeneID" id="67015763"/>
<dbReference type="GO" id="GO:0005634">
    <property type="term" value="C:nucleus"/>
    <property type="evidence" value="ECO:0007669"/>
    <property type="project" value="TreeGrafter"/>
</dbReference>
<dbReference type="Gene3D" id="3.30.160.60">
    <property type="entry name" value="Classic Zinc Finger"/>
    <property type="match status" value="2"/>
</dbReference>
<feature type="compositionally biased region" description="Polar residues" evidence="6">
    <location>
        <begin position="840"/>
        <end position="850"/>
    </location>
</feature>
<organism evidence="9 10">
    <name type="scientific">Alternaria atra</name>
    <dbReference type="NCBI Taxonomy" id="119953"/>
    <lineage>
        <taxon>Eukaryota</taxon>
        <taxon>Fungi</taxon>
        <taxon>Dikarya</taxon>
        <taxon>Ascomycota</taxon>
        <taxon>Pezizomycotina</taxon>
        <taxon>Dothideomycetes</taxon>
        <taxon>Pleosporomycetidae</taxon>
        <taxon>Pleosporales</taxon>
        <taxon>Pleosporineae</taxon>
        <taxon>Pleosporaceae</taxon>
        <taxon>Alternaria</taxon>
        <taxon>Alternaria sect. Ulocladioides</taxon>
    </lineage>
</organism>
<dbReference type="PANTHER" id="PTHR23057:SF0">
    <property type="entry name" value="JUXTAPOSED WITH ANOTHER ZINC FINGER PROTEIN 1"/>
    <property type="match status" value="1"/>
</dbReference>
<dbReference type="PANTHER" id="PTHR23057">
    <property type="entry name" value="JUXTAPOSED WITH ANOTHER ZINC FINGER PROTEIN 1"/>
    <property type="match status" value="1"/>
</dbReference>
<keyword evidence="2" id="KW-0677">Repeat</keyword>
<evidence type="ECO:0000256" key="7">
    <source>
        <dbReference type="SAM" id="Phobius"/>
    </source>
</evidence>
<feature type="compositionally biased region" description="Polar residues" evidence="6">
    <location>
        <begin position="757"/>
        <end position="766"/>
    </location>
</feature>